<evidence type="ECO:0000313" key="1">
    <source>
        <dbReference type="EMBL" id="NKY34643.1"/>
    </source>
</evidence>
<protein>
    <recommendedName>
        <fullName evidence="3">Excreted virulence factor EspC (Type VII ESX diderm)</fullName>
    </recommendedName>
</protein>
<dbReference type="EMBL" id="JAAXOO010000004">
    <property type="protein sequence ID" value="NKY34643.1"/>
    <property type="molecule type" value="Genomic_DNA"/>
</dbReference>
<evidence type="ECO:0000313" key="2">
    <source>
        <dbReference type="Proteomes" id="UP000565715"/>
    </source>
</evidence>
<keyword evidence="2" id="KW-1185">Reference proteome</keyword>
<dbReference type="Pfam" id="PF10824">
    <property type="entry name" value="T7SS_ESX_EspC"/>
    <property type="match status" value="1"/>
</dbReference>
<dbReference type="Proteomes" id="UP000565715">
    <property type="component" value="Unassembled WGS sequence"/>
</dbReference>
<dbReference type="AlphaFoldDB" id="A0A846XJ80"/>
<sequence length="113" mass="11840">MTEQPAPLNVDPDQLRTHANKLTGLADRTATALEAASYIAAADDGFGAIPRPIVSWLFADNQTATVDAIRTLADRFAAVPGLINADADSFQNMDDALSKALSGLLLDNGTEGI</sequence>
<name>A0A846XJ80_9NOCA</name>
<dbReference type="InterPro" id="IPR022536">
    <property type="entry name" value="EspC"/>
</dbReference>
<accession>A0A846XJ80</accession>
<gene>
    <name evidence="1" type="ORF">HGA13_16400</name>
</gene>
<organism evidence="1 2">
    <name type="scientific">Nocardia speluncae</name>
    <dbReference type="NCBI Taxonomy" id="419477"/>
    <lineage>
        <taxon>Bacteria</taxon>
        <taxon>Bacillati</taxon>
        <taxon>Actinomycetota</taxon>
        <taxon>Actinomycetes</taxon>
        <taxon>Mycobacteriales</taxon>
        <taxon>Nocardiaceae</taxon>
        <taxon>Nocardia</taxon>
    </lineage>
</organism>
<proteinExistence type="predicted"/>
<reference evidence="1 2" key="1">
    <citation type="submission" date="2020-04" db="EMBL/GenBank/DDBJ databases">
        <title>MicrobeNet Type strains.</title>
        <authorList>
            <person name="Nicholson A.C."/>
        </authorList>
    </citation>
    <scope>NUCLEOTIDE SEQUENCE [LARGE SCALE GENOMIC DNA]</scope>
    <source>
        <strain evidence="1 2">DSM 45078</strain>
    </source>
</reference>
<dbReference type="RefSeq" id="WP_068046497.1">
    <property type="nucleotide sequence ID" value="NZ_JAAXOO010000004.1"/>
</dbReference>
<dbReference type="GO" id="GO:0009306">
    <property type="term" value="P:protein secretion"/>
    <property type="evidence" value="ECO:0007669"/>
    <property type="project" value="InterPro"/>
</dbReference>
<evidence type="ECO:0008006" key="3">
    <source>
        <dbReference type="Google" id="ProtNLM"/>
    </source>
</evidence>
<comment type="caution">
    <text evidence="1">The sequence shown here is derived from an EMBL/GenBank/DDBJ whole genome shotgun (WGS) entry which is preliminary data.</text>
</comment>